<name>A0AA88YHZ4_PINIB</name>
<dbReference type="Pfam" id="PF26129">
    <property type="entry name" value="Vwde"/>
    <property type="match status" value="1"/>
</dbReference>
<feature type="region of interest" description="Disordered" evidence="1">
    <location>
        <begin position="164"/>
        <end position="189"/>
    </location>
</feature>
<evidence type="ECO:0000313" key="4">
    <source>
        <dbReference type="Proteomes" id="UP001186944"/>
    </source>
</evidence>
<sequence length="277" mass="31275">VLLPSGTQVNSRIICWGAGCFMNVDIYPTASDVNATEGLCGNLDGDCNNDFVKKDGSYSSTVTNDACPPPYSYIFPDDFSESWRPDTDEDLLPPLSDDVYDNLNPWSQNLLLCSCVFEEVNGTKKPDAEIDTISCSYKSYRDCSVNRYNPFSCDVPRRRSVRKRRELRERSERSRKALPESSHQIFKRSTPMTETEARYHCNNTLNSSTIFRLCQESVTEIGESPMEDCVLDVMNISKLHGKQELNALYQVCAFGADRKSKIAATGSDWLTHIRLLL</sequence>
<evidence type="ECO:0000259" key="2">
    <source>
        <dbReference type="PROSITE" id="PS51233"/>
    </source>
</evidence>
<feature type="non-terminal residue" evidence="3">
    <location>
        <position position="1"/>
    </location>
</feature>
<feature type="domain" description="VWFD" evidence="2">
    <location>
        <begin position="1"/>
        <end position="91"/>
    </location>
</feature>
<keyword evidence="4" id="KW-1185">Reference proteome</keyword>
<dbReference type="Pfam" id="PF00094">
    <property type="entry name" value="VWD"/>
    <property type="match status" value="1"/>
</dbReference>
<comment type="caution">
    <text evidence="3">The sequence shown here is derived from an EMBL/GenBank/DDBJ whole genome shotgun (WGS) entry which is preliminary data.</text>
</comment>
<accession>A0AA88YHZ4</accession>
<dbReference type="EMBL" id="VSWD01000004">
    <property type="protein sequence ID" value="KAK3105435.1"/>
    <property type="molecule type" value="Genomic_DNA"/>
</dbReference>
<evidence type="ECO:0000256" key="1">
    <source>
        <dbReference type="SAM" id="MobiDB-lite"/>
    </source>
</evidence>
<dbReference type="Proteomes" id="UP001186944">
    <property type="component" value="Unassembled WGS sequence"/>
</dbReference>
<dbReference type="PROSITE" id="PS51233">
    <property type="entry name" value="VWFD"/>
    <property type="match status" value="1"/>
</dbReference>
<dbReference type="InterPro" id="IPR058727">
    <property type="entry name" value="Helical_Vwde"/>
</dbReference>
<feature type="compositionally biased region" description="Basic and acidic residues" evidence="1">
    <location>
        <begin position="166"/>
        <end position="178"/>
    </location>
</feature>
<organism evidence="3 4">
    <name type="scientific">Pinctada imbricata</name>
    <name type="common">Atlantic pearl-oyster</name>
    <name type="synonym">Pinctada martensii</name>
    <dbReference type="NCBI Taxonomy" id="66713"/>
    <lineage>
        <taxon>Eukaryota</taxon>
        <taxon>Metazoa</taxon>
        <taxon>Spiralia</taxon>
        <taxon>Lophotrochozoa</taxon>
        <taxon>Mollusca</taxon>
        <taxon>Bivalvia</taxon>
        <taxon>Autobranchia</taxon>
        <taxon>Pteriomorphia</taxon>
        <taxon>Pterioida</taxon>
        <taxon>Pterioidea</taxon>
        <taxon>Pteriidae</taxon>
        <taxon>Pinctada</taxon>
    </lineage>
</organism>
<evidence type="ECO:0000313" key="3">
    <source>
        <dbReference type="EMBL" id="KAK3105435.1"/>
    </source>
</evidence>
<reference evidence="3" key="1">
    <citation type="submission" date="2019-08" db="EMBL/GenBank/DDBJ databases">
        <title>The improved chromosome-level genome for the pearl oyster Pinctada fucata martensii using PacBio sequencing and Hi-C.</title>
        <authorList>
            <person name="Zheng Z."/>
        </authorList>
    </citation>
    <scope>NUCLEOTIDE SEQUENCE</scope>
    <source>
        <strain evidence="3">ZZ-2019</strain>
        <tissue evidence="3">Adductor muscle</tissue>
    </source>
</reference>
<dbReference type="AlphaFoldDB" id="A0AA88YHZ4"/>
<dbReference type="InterPro" id="IPR001846">
    <property type="entry name" value="VWF_type-D"/>
</dbReference>
<gene>
    <name evidence="3" type="ORF">FSP39_025180</name>
</gene>
<protein>
    <recommendedName>
        <fullName evidence="2">VWFD domain-containing protein</fullName>
    </recommendedName>
</protein>
<proteinExistence type="predicted"/>